<gene>
    <name evidence="4" type="ORF">A9A59_1219</name>
</gene>
<dbReference type="PANTHER" id="PTHR43673:SF10">
    <property type="entry name" value="NADH DEHYDROGENASE_NAD(P)H NITROREDUCTASE XCC3605-RELATED"/>
    <property type="match status" value="1"/>
</dbReference>
<dbReference type="Proteomes" id="UP000223071">
    <property type="component" value="Unassembled WGS sequence"/>
</dbReference>
<feature type="domain" description="Nitroreductase" evidence="3">
    <location>
        <begin position="11"/>
        <end position="62"/>
    </location>
</feature>
<comment type="similarity">
    <text evidence="1">Belongs to the nitroreductase family.</text>
</comment>
<evidence type="ECO:0000256" key="2">
    <source>
        <dbReference type="ARBA" id="ARBA00023002"/>
    </source>
</evidence>
<dbReference type="Pfam" id="PF00881">
    <property type="entry name" value="Nitroreductase"/>
    <property type="match status" value="2"/>
</dbReference>
<keyword evidence="5" id="KW-1185">Reference proteome</keyword>
<evidence type="ECO:0000256" key="1">
    <source>
        <dbReference type="ARBA" id="ARBA00007118"/>
    </source>
</evidence>
<sequence length="164" mass="18438">MDLYRGTISKRDRRAFLPQPIPEESLRRILQAGRMTPSSKNAEPNRFIVVRSPEGKQALADLSPMARWLADAAVVIVIAQVNEHPFDAGRCAQNMMLAAWNDGIGSCPAHLPEERVRELLGIPPEVFINRVIGFGYLDPERSGPPPAVARKRKPLEELVHEERW</sequence>
<reference evidence="4 5" key="1">
    <citation type="submission" date="2017-09" db="EMBL/GenBank/DDBJ databases">
        <title>Sequencing the genomes of two abundant thermophiles in Great Basin hot springs: Thermocrinis jamiesonii and novel Chloroflexi Thermoflexus hugenholtzii.</title>
        <authorList>
            <person name="Hedlund B."/>
        </authorList>
    </citation>
    <scope>NUCLEOTIDE SEQUENCE [LARGE SCALE GENOMIC DNA]</scope>
    <source>
        <strain evidence="4 5">G233</strain>
    </source>
</reference>
<evidence type="ECO:0000313" key="5">
    <source>
        <dbReference type="Proteomes" id="UP000223071"/>
    </source>
</evidence>
<evidence type="ECO:0000259" key="3">
    <source>
        <dbReference type="Pfam" id="PF00881"/>
    </source>
</evidence>
<dbReference type="SUPFAM" id="SSF55469">
    <property type="entry name" value="FMN-dependent nitroreductase-like"/>
    <property type="match status" value="1"/>
</dbReference>
<dbReference type="RefSeq" id="WP_098503434.1">
    <property type="nucleotide sequence ID" value="NZ_PDJQ01000001.1"/>
</dbReference>
<dbReference type="PANTHER" id="PTHR43673">
    <property type="entry name" value="NAD(P)H NITROREDUCTASE YDGI-RELATED"/>
    <property type="match status" value="1"/>
</dbReference>
<dbReference type="Gene3D" id="3.40.109.10">
    <property type="entry name" value="NADH Oxidase"/>
    <property type="match status" value="1"/>
</dbReference>
<comment type="caution">
    <text evidence="4">The sequence shown here is derived from an EMBL/GenBank/DDBJ whole genome shotgun (WGS) entry which is preliminary data.</text>
</comment>
<evidence type="ECO:0000313" key="4">
    <source>
        <dbReference type="EMBL" id="PFG74012.1"/>
    </source>
</evidence>
<dbReference type="InterPro" id="IPR029479">
    <property type="entry name" value="Nitroreductase"/>
</dbReference>
<dbReference type="EMBL" id="PDJQ01000001">
    <property type="protein sequence ID" value="PFG74012.1"/>
    <property type="molecule type" value="Genomic_DNA"/>
</dbReference>
<accession>A0A2A9HFU2</accession>
<protein>
    <submittedName>
        <fullName evidence="4">Nitroreductase</fullName>
    </submittedName>
</protein>
<proteinExistence type="inferred from homology"/>
<feature type="domain" description="Nitroreductase" evidence="3">
    <location>
        <begin position="68"/>
        <end position="136"/>
    </location>
</feature>
<dbReference type="GO" id="GO:0016491">
    <property type="term" value="F:oxidoreductase activity"/>
    <property type="evidence" value="ECO:0007669"/>
    <property type="project" value="UniProtKB-KW"/>
</dbReference>
<dbReference type="InterPro" id="IPR000415">
    <property type="entry name" value="Nitroreductase-like"/>
</dbReference>
<dbReference type="AlphaFoldDB" id="A0A2A9HFU2"/>
<name>A0A2A9HFU2_TEPT2</name>
<keyword evidence="2" id="KW-0560">Oxidoreductase</keyword>
<organism evidence="4 5">
    <name type="scientific">Tepidiforma thermophila (strain KCTC 52669 / CGMCC 1.13589 / G233)</name>
    <dbReference type="NCBI Taxonomy" id="2761530"/>
    <lineage>
        <taxon>Bacteria</taxon>
        <taxon>Bacillati</taxon>
        <taxon>Chloroflexota</taxon>
        <taxon>Tepidiformia</taxon>
        <taxon>Tepidiformales</taxon>
        <taxon>Tepidiformaceae</taxon>
        <taxon>Tepidiforma</taxon>
    </lineage>
</organism>